<accession>A0A8S1Q4M5</accession>
<feature type="transmembrane region" description="Helical" evidence="1">
    <location>
        <begin position="226"/>
        <end position="242"/>
    </location>
</feature>
<evidence type="ECO:0008006" key="4">
    <source>
        <dbReference type="Google" id="ProtNLM"/>
    </source>
</evidence>
<proteinExistence type="predicted"/>
<feature type="transmembrane region" description="Helical" evidence="1">
    <location>
        <begin position="35"/>
        <end position="53"/>
    </location>
</feature>
<dbReference type="EMBL" id="CAJJDM010000147">
    <property type="protein sequence ID" value="CAD8110213.1"/>
    <property type="molecule type" value="Genomic_DNA"/>
</dbReference>
<protein>
    <recommendedName>
        <fullName evidence="4">Transmembrane protein</fullName>
    </recommendedName>
</protein>
<keyword evidence="1" id="KW-1133">Transmembrane helix</keyword>
<evidence type="ECO:0000313" key="3">
    <source>
        <dbReference type="Proteomes" id="UP000688137"/>
    </source>
</evidence>
<feature type="transmembrane region" description="Helical" evidence="1">
    <location>
        <begin position="12"/>
        <end position="29"/>
    </location>
</feature>
<evidence type="ECO:0000256" key="1">
    <source>
        <dbReference type="SAM" id="Phobius"/>
    </source>
</evidence>
<reference evidence="2" key="1">
    <citation type="submission" date="2021-01" db="EMBL/GenBank/DDBJ databases">
        <authorList>
            <consortium name="Genoscope - CEA"/>
            <person name="William W."/>
        </authorList>
    </citation>
    <scope>NUCLEOTIDE SEQUENCE</scope>
</reference>
<keyword evidence="3" id="KW-1185">Reference proteome</keyword>
<feature type="transmembrane region" description="Helical" evidence="1">
    <location>
        <begin position="248"/>
        <end position="269"/>
    </location>
</feature>
<name>A0A8S1Q4M5_PARPR</name>
<gene>
    <name evidence="2" type="ORF">PPRIM_AZ9-3.1.T1430073</name>
</gene>
<sequence>MTQVDLKAIEMVFALLLLSCLTYTWFTFISLKFTIILALTICSLIVLLKIKWIRIKRKGFLNNISDKFRKILLERSLFDILCDIWYFETIKRHLRVFLSPFLIKKSPEEIIESFEDINPKLKEAILRKGTINLFPEPIKKELVENYIQEDELQINQDKQLHQQIIQQPVKVEHWDRYVDYEQYTQKKRKNNSQTLLHVISLLMHKPIVHKENHKINLRKLSSRTKSLLIVSIICIMVQMYFSKSSRRIYQKAFTVLSSMSLLGLASTALGMKENLKTEMSDTTFRREATFSLNYISSSQIFYENRRPSTKKSIFLRTSQNQVRLPHFQTQIIQRNEQCIKTEKNNTIISGKTYITKAMEHQYLRISSENLIAPFGCQIQCTSEFQLMISQIHPFPTNYNCEQVINNRGFIVSVIIGEFIYISIITRKDSELIFNLQFNLQFEDNNQRIKTLQDTPSSDFQQMLKFSHSKSFQCIINSNKEQAGIKKNRYQDEISRSERFLKKLANQEKIITKIINDKKTQKVIFEQQWAIIIYFIKMSQRIFDVFSHKNISNQITFKINEKKNNMSKRRIFRNKSFS</sequence>
<keyword evidence="1" id="KW-0472">Membrane</keyword>
<evidence type="ECO:0000313" key="2">
    <source>
        <dbReference type="EMBL" id="CAD8110213.1"/>
    </source>
</evidence>
<keyword evidence="1" id="KW-0812">Transmembrane</keyword>
<comment type="caution">
    <text evidence="2">The sequence shown here is derived from an EMBL/GenBank/DDBJ whole genome shotgun (WGS) entry which is preliminary data.</text>
</comment>
<organism evidence="2 3">
    <name type="scientific">Paramecium primaurelia</name>
    <dbReference type="NCBI Taxonomy" id="5886"/>
    <lineage>
        <taxon>Eukaryota</taxon>
        <taxon>Sar</taxon>
        <taxon>Alveolata</taxon>
        <taxon>Ciliophora</taxon>
        <taxon>Intramacronucleata</taxon>
        <taxon>Oligohymenophorea</taxon>
        <taxon>Peniculida</taxon>
        <taxon>Parameciidae</taxon>
        <taxon>Paramecium</taxon>
    </lineage>
</organism>
<dbReference type="Proteomes" id="UP000688137">
    <property type="component" value="Unassembled WGS sequence"/>
</dbReference>
<dbReference type="AlphaFoldDB" id="A0A8S1Q4M5"/>